<dbReference type="Gene3D" id="3.40.50.1390">
    <property type="entry name" value="Resolvase, N-terminal catalytic domain"/>
    <property type="match status" value="1"/>
</dbReference>
<dbReference type="InterPro" id="IPR050639">
    <property type="entry name" value="SSR_resolvase"/>
</dbReference>
<dbReference type="Gene3D" id="3.90.1750.20">
    <property type="entry name" value="Putative Large Serine Recombinase, Chain B, Domain 2"/>
    <property type="match status" value="1"/>
</dbReference>
<organism evidence="2 3">
    <name type="scientific">Bosea minatitlanensis</name>
    <dbReference type="NCBI Taxonomy" id="128782"/>
    <lineage>
        <taxon>Bacteria</taxon>
        <taxon>Pseudomonadati</taxon>
        <taxon>Pseudomonadota</taxon>
        <taxon>Alphaproteobacteria</taxon>
        <taxon>Hyphomicrobiales</taxon>
        <taxon>Boseaceae</taxon>
        <taxon>Bosea</taxon>
    </lineage>
</organism>
<sequence>MKGQLSKPRHQVTDDVGNDIAAVAYVRMSTDHQKYSTENQLDVIRKYAVARGLKILHVFEDSGRSGLRLDGREALQSLMAEVTSGHAGFSAILVYDVSRWGRFQDADEGAYHEHICSRAGIRVHYCGEQFENDGSIGSNLLKTVKRVMAGEYSRELSVKVFAGQCRLVELGFRQGGTPGYGLRRVLIDEHGNTKGELGRGDRKSLQTDRVVLIPGPTEEVDTVQRMYHLFVHEGRSEREIAAALNADGIATDFGRLWTRAAVHQVLTNEKYIGNNVYNKVSFKLKQRRVVNPREMWIRAEGAYSPVVDQALFERARAIIDARSRHYSDEELLAMLRALLEEYGSLSGIVIDEHDEMPSSSAYRYRFGSLLRAYELIGYEPDRDYRYIEVNRALRDAHPQVVADVMAGIAAAGGRSERDPISDLIRVNDEFTASVVIARCFETPTGSLRWRIRLDVGLVPDITIAVRMNEVNKVPLDYYVLPGIDMSLPRLRLAHQNGLALDAYRFETLDFFYALAGRAYFSEAA</sequence>
<accession>A0ABW0F9C2</accession>
<proteinExistence type="predicted"/>
<dbReference type="SMART" id="SM00857">
    <property type="entry name" value="Resolvase"/>
    <property type="match status" value="1"/>
</dbReference>
<dbReference type="Pfam" id="PF00239">
    <property type="entry name" value="Resolvase"/>
    <property type="match status" value="1"/>
</dbReference>
<dbReference type="Proteomes" id="UP001595976">
    <property type="component" value="Unassembled WGS sequence"/>
</dbReference>
<gene>
    <name evidence="2" type="ORF">ACFPK2_19130</name>
</gene>
<feature type="domain" description="Recombinase" evidence="1">
    <location>
        <begin position="202"/>
        <end position="325"/>
    </location>
</feature>
<dbReference type="InterPro" id="IPR011109">
    <property type="entry name" value="DNA_bind_recombinase_dom"/>
</dbReference>
<dbReference type="EMBL" id="JBHSLI010000008">
    <property type="protein sequence ID" value="MFC5295110.1"/>
    <property type="molecule type" value="Genomic_DNA"/>
</dbReference>
<evidence type="ECO:0000259" key="1">
    <source>
        <dbReference type="PROSITE" id="PS51737"/>
    </source>
</evidence>
<reference evidence="3" key="1">
    <citation type="journal article" date="2019" name="Int. J. Syst. Evol. Microbiol.">
        <title>The Global Catalogue of Microorganisms (GCM) 10K type strain sequencing project: providing services to taxonomists for standard genome sequencing and annotation.</title>
        <authorList>
            <consortium name="The Broad Institute Genomics Platform"/>
            <consortium name="The Broad Institute Genome Sequencing Center for Infectious Disease"/>
            <person name="Wu L."/>
            <person name="Ma J."/>
        </authorList>
    </citation>
    <scope>NUCLEOTIDE SEQUENCE [LARGE SCALE GENOMIC DNA]</scope>
    <source>
        <strain evidence="3">CGMCC 1.15643</strain>
    </source>
</reference>
<dbReference type="PANTHER" id="PTHR30461:SF23">
    <property type="entry name" value="DNA RECOMBINASE-RELATED"/>
    <property type="match status" value="1"/>
</dbReference>
<dbReference type="SUPFAM" id="SSF53041">
    <property type="entry name" value="Resolvase-like"/>
    <property type="match status" value="1"/>
</dbReference>
<dbReference type="PANTHER" id="PTHR30461">
    <property type="entry name" value="DNA-INVERTASE FROM LAMBDOID PROPHAGE"/>
    <property type="match status" value="1"/>
</dbReference>
<protein>
    <submittedName>
        <fullName evidence="2">Recombinase family protein</fullName>
    </submittedName>
</protein>
<keyword evidence="3" id="KW-1185">Reference proteome</keyword>
<dbReference type="Pfam" id="PF07508">
    <property type="entry name" value="Recombinase"/>
    <property type="match status" value="1"/>
</dbReference>
<dbReference type="RefSeq" id="WP_260349109.1">
    <property type="nucleotide sequence ID" value="NZ_JAOAOS010000008.1"/>
</dbReference>
<evidence type="ECO:0000313" key="2">
    <source>
        <dbReference type="EMBL" id="MFC5295110.1"/>
    </source>
</evidence>
<dbReference type="InterPro" id="IPR006119">
    <property type="entry name" value="Resolv_N"/>
</dbReference>
<dbReference type="InterPro" id="IPR036162">
    <property type="entry name" value="Resolvase-like_N_sf"/>
</dbReference>
<evidence type="ECO:0000313" key="3">
    <source>
        <dbReference type="Proteomes" id="UP001595976"/>
    </source>
</evidence>
<dbReference type="CDD" id="cd00338">
    <property type="entry name" value="Ser_Recombinase"/>
    <property type="match status" value="1"/>
</dbReference>
<dbReference type="InterPro" id="IPR038109">
    <property type="entry name" value="DNA_bind_recomb_sf"/>
</dbReference>
<name>A0ABW0F9C2_9HYPH</name>
<comment type="caution">
    <text evidence="2">The sequence shown here is derived from an EMBL/GenBank/DDBJ whole genome shotgun (WGS) entry which is preliminary data.</text>
</comment>
<dbReference type="PROSITE" id="PS51737">
    <property type="entry name" value="RECOMBINASE_DNA_BIND"/>
    <property type="match status" value="1"/>
</dbReference>